<sequence>MEKSYDTFNRKKDHCKVNLNLNQNQKCFDPSSVLSVSKSNNKQHCVSDSFEVNEKSKAYNNASMSSQYTNTFESSNFNTLSFINKKEELDDKWKKKASPNTTNGSTLSLHISAYKNSLVAGASDFLGNKTFKKKNEKFNWCKKGRNNILVGLNPAIQIPYEFPRQQKGNEEVNPEIMQFKWSQQLLNPNESTAQMHNQNITNHRPIQTCFRQAKPFYRSDSSSSEEEERHETTSNKSLSQNSLDASFATDKEVKRSRENESYGDHYFGTGKQLDDTLISDEYETSPDITVFPTSSDVFNNPTPTTQVLHLDKSQFSSATSSQNQNNNDVIFVEEIQNPRPSSLENGCPPASPKCPMDIMVYEEDDEIAFVKVDEINTTQLLKQVYGYDNSHENYVIQNMAPDFPPNKKGIFVCIVDANFVEYVADMRNDKLGPWNNSEVHYNIDKIGLYKRGNNYEAITRKVKGAENVARLCRMTHPNPEFKVKKRVYWAFNSTHKDVPVADTFIVIVYDVEEVFILTDEQKQKHRRLTKAASTKLDQIIIGKTGKEANLKFYENGGMINNDKYNLANLTQIRNKMSYSKQWEPKTKKGRPRNEDMEEMRRLLSEHFIIRSHYVGGDNTEERYFLSTPAHMHFFKNVLPKKKLVQKFFDLAEELLKYPENERMQKAKELIESKFYKEYQESGICFLDVTFCLSRDFYVSMLLCSCQHIRNTKGDPFVFIPAVLLSRTHRSSDFEWFGSELEKQTGTDVCARAYMTDAEKSLLHLQDRCVLFKPPCIKLNCNIHSKETFKAYCNDNSNIMREVFGIDNGEIHITGLIDELEYEKFYDNITALATTDNWNQYPQLQSFVSSEARLKHFFETHSLKSRLVGGFGFKQATDNVGECQNMLVKSKSRFKDNMPINDLIKEFQKLMVEQLADIARVFVHKDPCQLYDPTRFLGDLKWATLSEEKIRELLKGIFIINSDLLPGFETQKTSFPAILAQNTSEEQRNNMALVARTYKVIEDEPGSFIVKKGDDLKNINTNNSTIICKCRMANQKQVICHHMLAVHLKFPSSNILKKLELSLEKETVIERNKRFNDPTGGAMQGQSRRRRGNAKSRNGFYEKVTNYLNIDNDFPPKMLSTKRKAVELDSRMRKAISSNVQEPPLKKKKVFSTSNDSEIILLDDNSESQNNRLPQVPVSKRNSGVVPVSSNTDIPLTRIVPQRVIMPRSLATNIIPVKHPAKLTPLNTLAETSLSKVKEIIDNYYRNHPESPLPDHLSYNPFTITTVSKLSGWNNRRCAQCNTLLGDKADNIVVSHVEPYTYQQNGIPTKTIGARAICPSLLCMNRRYPFISKQCFISELTFAETESILKDILR</sequence>
<accession>A0AC35F720</accession>
<protein>
    <submittedName>
        <fullName evidence="2">SWIM-type domain-containing protein</fullName>
    </submittedName>
</protein>
<organism evidence="1 2">
    <name type="scientific">Panagrolaimus sp. PS1159</name>
    <dbReference type="NCBI Taxonomy" id="55785"/>
    <lineage>
        <taxon>Eukaryota</taxon>
        <taxon>Metazoa</taxon>
        <taxon>Ecdysozoa</taxon>
        <taxon>Nematoda</taxon>
        <taxon>Chromadorea</taxon>
        <taxon>Rhabditida</taxon>
        <taxon>Tylenchina</taxon>
        <taxon>Panagrolaimomorpha</taxon>
        <taxon>Panagrolaimoidea</taxon>
        <taxon>Panagrolaimidae</taxon>
        <taxon>Panagrolaimus</taxon>
    </lineage>
</organism>
<proteinExistence type="predicted"/>
<evidence type="ECO:0000313" key="1">
    <source>
        <dbReference type="Proteomes" id="UP000887580"/>
    </source>
</evidence>
<dbReference type="Proteomes" id="UP000887580">
    <property type="component" value="Unplaced"/>
</dbReference>
<reference evidence="2" key="1">
    <citation type="submission" date="2022-11" db="UniProtKB">
        <authorList>
            <consortium name="WormBaseParasite"/>
        </authorList>
    </citation>
    <scope>IDENTIFICATION</scope>
</reference>
<dbReference type="WBParaSite" id="PS1159_v2.g13812.t1">
    <property type="protein sequence ID" value="PS1159_v2.g13812.t1"/>
    <property type="gene ID" value="PS1159_v2.g13812"/>
</dbReference>
<evidence type="ECO:0000313" key="2">
    <source>
        <dbReference type="WBParaSite" id="PS1159_v2.g13812.t1"/>
    </source>
</evidence>
<name>A0AC35F720_9BILA</name>